<accession>E4XRR3</accession>
<gene>
    <name evidence="3" type="ORF">GSOID_T00001852001</name>
</gene>
<dbReference type="AlphaFoldDB" id="E4XRR3"/>
<dbReference type="EMBL" id="FN653123">
    <property type="protein sequence ID" value="CBY19904.1"/>
    <property type="molecule type" value="Genomic_DNA"/>
</dbReference>
<feature type="compositionally biased region" description="Polar residues" evidence="1">
    <location>
        <begin position="128"/>
        <end position="137"/>
    </location>
</feature>
<dbReference type="Proteomes" id="UP000001307">
    <property type="component" value="Unassembled WGS sequence"/>
</dbReference>
<evidence type="ECO:0000256" key="2">
    <source>
        <dbReference type="SAM" id="Phobius"/>
    </source>
</evidence>
<proteinExistence type="predicted"/>
<feature type="region of interest" description="Disordered" evidence="1">
    <location>
        <begin position="110"/>
        <end position="137"/>
    </location>
</feature>
<evidence type="ECO:0000313" key="4">
    <source>
        <dbReference type="Proteomes" id="UP000001307"/>
    </source>
</evidence>
<protein>
    <submittedName>
        <fullName evidence="3">Uncharacterized protein</fullName>
    </submittedName>
</protein>
<keyword evidence="2" id="KW-0472">Membrane</keyword>
<feature type="transmembrane region" description="Helical" evidence="2">
    <location>
        <begin position="12"/>
        <end position="34"/>
    </location>
</feature>
<keyword evidence="2" id="KW-0812">Transmembrane</keyword>
<feature type="transmembrane region" description="Helical" evidence="2">
    <location>
        <begin position="54"/>
        <end position="77"/>
    </location>
</feature>
<keyword evidence="2" id="KW-1133">Transmembrane helix</keyword>
<evidence type="ECO:0000313" key="3">
    <source>
        <dbReference type="EMBL" id="CBY19904.1"/>
    </source>
</evidence>
<organism evidence="3">
    <name type="scientific">Oikopleura dioica</name>
    <name type="common">Tunicate</name>
    <dbReference type="NCBI Taxonomy" id="34765"/>
    <lineage>
        <taxon>Eukaryota</taxon>
        <taxon>Metazoa</taxon>
        <taxon>Chordata</taxon>
        <taxon>Tunicata</taxon>
        <taxon>Appendicularia</taxon>
        <taxon>Copelata</taxon>
        <taxon>Oikopleuridae</taxon>
        <taxon>Oikopleura</taxon>
    </lineage>
</organism>
<keyword evidence="4" id="KW-1185">Reference proteome</keyword>
<name>E4XRR3_OIKDI</name>
<dbReference type="InParanoid" id="E4XRR3"/>
<evidence type="ECO:0000256" key="1">
    <source>
        <dbReference type="SAM" id="MobiDB-lite"/>
    </source>
</evidence>
<reference evidence="3" key="1">
    <citation type="journal article" date="2010" name="Science">
        <title>Plasticity of animal genome architecture unmasked by rapid evolution of a pelagic tunicate.</title>
        <authorList>
            <person name="Denoeud F."/>
            <person name="Henriet S."/>
            <person name="Mungpakdee S."/>
            <person name="Aury J.M."/>
            <person name="Da Silva C."/>
            <person name="Brinkmann H."/>
            <person name="Mikhaleva J."/>
            <person name="Olsen L.C."/>
            <person name="Jubin C."/>
            <person name="Canestro C."/>
            <person name="Bouquet J.M."/>
            <person name="Danks G."/>
            <person name="Poulain J."/>
            <person name="Campsteijn C."/>
            <person name="Adamski M."/>
            <person name="Cross I."/>
            <person name="Yadetie F."/>
            <person name="Muffato M."/>
            <person name="Louis A."/>
            <person name="Butcher S."/>
            <person name="Tsagkogeorga G."/>
            <person name="Konrad A."/>
            <person name="Singh S."/>
            <person name="Jensen M.F."/>
            <person name="Cong E.H."/>
            <person name="Eikeseth-Otteraa H."/>
            <person name="Noel B."/>
            <person name="Anthouard V."/>
            <person name="Porcel B.M."/>
            <person name="Kachouri-Lafond R."/>
            <person name="Nishino A."/>
            <person name="Ugolini M."/>
            <person name="Chourrout P."/>
            <person name="Nishida H."/>
            <person name="Aasland R."/>
            <person name="Huzurbazar S."/>
            <person name="Westhof E."/>
            <person name="Delsuc F."/>
            <person name="Lehrach H."/>
            <person name="Reinhardt R."/>
            <person name="Weissenbach J."/>
            <person name="Roy S.W."/>
            <person name="Artiguenave F."/>
            <person name="Postlethwait J.H."/>
            <person name="Manak J.R."/>
            <person name="Thompson E.M."/>
            <person name="Jaillon O."/>
            <person name="Du Pasquier L."/>
            <person name="Boudinot P."/>
            <person name="Liberles D.A."/>
            <person name="Volff J.N."/>
            <person name="Philippe H."/>
            <person name="Lenhard B."/>
            <person name="Roest Crollius H."/>
            <person name="Wincker P."/>
            <person name="Chourrout D."/>
        </authorList>
    </citation>
    <scope>NUCLEOTIDE SEQUENCE [LARGE SCALE GENOMIC DNA]</scope>
</reference>
<sequence length="137" mass="15773">MIWFDQDTNFDLSSCLHSLCLISGLTLQFIWNAFKKDGGSANPQLLSDVKENPAASIMKLFMIFFLYPGFGIPVAIFNKCIEIFRKRKALNKFLPKETVVERKSGVRSSYSSIGRKSMNRDQKMETAMRNTYSRSRR</sequence>